<comment type="cofactor">
    <cofactor evidence="2">
        <name>[4Fe-4S] cluster</name>
        <dbReference type="ChEBI" id="CHEBI:49883"/>
    </cofactor>
</comment>
<keyword evidence="10" id="KW-0560">Oxidoreductase</keyword>
<dbReference type="SUPFAM" id="SSF53706">
    <property type="entry name" value="Formate dehydrogenase/DMSO reductase, domains 1-3"/>
    <property type="match status" value="1"/>
</dbReference>
<dbReference type="SUPFAM" id="SSF51905">
    <property type="entry name" value="FAD/NAD(P)-binding domain"/>
    <property type="match status" value="2"/>
</dbReference>
<keyword evidence="8" id="KW-0479">Metal-binding</keyword>
<dbReference type="SUPFAM" id="SSF50692">
    <property type="entry name" value="ADC-like"/>
    <property type="match status" value="1"/>
</dbReference>
<dbReference type="Gene3D" id="3.40.50.740">
    <property type="match status" value="1"/>
</dbReference>
<evidence type="ECO:0000256" key="9">
    <source>
        <dbReference type="ARBA" id="ARBA00022827"/>
    </source>
</evidence>
<dbReference type="InterPro" id="IPR036188">
    <property type="entry name" value="FAD/NAD-bd_sf"/>
</dbReference>
<dbReference type="GO" id="GO:0046872">
    <property type="term" value="F:metal ion binding"/>
    <property type="evidence" value="ECO:0007669"/>
    <property type="project" value="UniProtKB-KW"/>
</dbReference>
<sequence length="1202" mass="133592">MIKKYVFIRTFYNLQYTSEPFFIIDKMNSNKTHKTICSYCGVGCGMLVNVDSKGTISVDGNPDYPSNKGMLCTKGRNLNYVAQDKTDRILYPEMKWSRNHPLQRVSWDTAFERAAAVFKSIIAKHGSNSVGFYVSGQCLTEEYYLINKLTKGFIGTNNIDTNSRLCMSSAVVGYKKTLGEDSVPISYDDIELADCFLIAGANPAWCHPILYRRLEKHKEENPNVKIIVVDPRKTQTCAGADLHLQILPGTDVILFNAIARRLIEKRKIDSAFIKKHTANFEAVKEMAFTLSLKEAAKKCGIPVGDIRKAAEYIGNAKKFISMWTMGLNQSVIGVAKNVSLLNLSLLTGQIGKPGAGPFSLTGQPNAMGGREVGGMASLLAAHKNLGNAAHRKEVSDFWGGGEIQSEPGYTATEMFDALDEGKLKAIWIVCTNPAVSMPNSNKVERALKKAKFVVVQDISHNSETTKFADLLLPAAGWLEKEGTMTNSERRISHLPKVIDAPGEALPDAEIIWRFAQAMGYKGFDYKNSSEVYDEHCLLTKGTEIDISGLSYERLINEGSFQWPVPHKTHKGTPRLFTDRKFFTNDKKAHFNAPATLYNKSEETTIDYPLILNSGRVRDQWHTRTKTGKVKRLLTHVPQPYLEMNAVDAYLRKIKEGDIAVVKSRRGKVQVKVQLNYDIRESVVFLPMHWGRVLNNDFGRVNNLTNDLVDPVSKEPDFKYCAVEVAKFVKEKQKVVVIGAGAAAYRFIQSYREKNSIDELHVFSKEKDPFYNRVLLPEYVSDELSWEALEKLKDGELKKLDVVLHSGVGIENVDAENKTVVDSNGEKHSYDLLIMATGSRAFIPSDVQIQLPGRFTMRERGDADKLRKYLAETGLQAKDQNVVIVGGGLLGLELAAALKKININISIIQRAPRLMERQLDSVASRLLAEDVVERGINLYFDNEVSTVFEDKNQKHSLSVNLKTGRTIQCNAIVYAIGTRPNIELAKQTGINTRRGVVVNSYLQSSDPSIFALGEIAEFKNSLFGITSAAEQQADIAANFILGDFSSIYNGSVLMNILKFENLDLCSIGMVNSPIGDSTYEEIILMDVSKRFYKKCIVKDDTLKGAILLGDKNEFAEFKRLIEEEIELSEKRNELLRGASTSVPLKGKLVCSCSQVGEGNVLDAIKGGCSDFNKLCSETGAGLGCGSCKPEIKELLKKQLVLAN</sequence>
<evidence type="ECO:0000256" key="8">
    <source>
        <dbReference type="ARBA" id="ARBA00022723"/>
    </source>
</evidence>
<organism evidence="15">
    <name type="scientific">marine sediment metagenome</name>
    <dbReference type="NCBI Taxonomy" id="412755"/>
    <lineage>
        <taxon>unclassified sequences</taxon>
        <taxon>metagenomes</taxon>
        <taxon>ecological metagenomes</taxon>
    </lineage>
</organism>
<dbReference type="InterPro" id="IPR007419">
    <property type="entry name" value="BFD-like_2Fe2S-bd_dom"/>
</dbReference>
<dbReference type="Gene3D" id="3.30.390.30">
    <property type="match status" value="1"/>
</dbReference>
<dbReference type="Gene3D" id="2.20.25.90">
    <property type="entry name" value="ADC-like domains"/>
    <property type="match status" value="1"/>
</dbReference>
<keyword evidence="7" id="KW-0285">Flavoprotein</keyword>
<dbReference type="Gene3D" id="3.40.228.10">
    <property type="entry name" value="Dimethylsulfoxide Reductase, domain 2"/>
    <property type="match status" value="1"/>
</dbReference>
<dbReference type="GO" id="GO:0042128">
    <property type="term" value="P:nitrate assimilation"/>
    <property type="evidence" value="ECO:0007669"/>
    <property type="project" value="UniProtKB-KW"/>
</dbReference>
<dbReference type="Gene3D" id="1.10.10.1100">
    <property type="entry name" value="BFD-like [2Fe-2S]-binding domain"/>
    <property type="match status" value="1"/>
</dbReference>
<keyword evidence="11" id="KW-0408">Iron</keyword>
<dbReference type="InterPro" id="IPR006963">
    <property type="entry name" value="Mopterin_OxRdtase_4Fe-4S_dom"/>
</dbReference>
<dbReference type="InterPro" id="IPR016156">
    <property type="entry name" value="FAD/NAD-linked_Rdtase_dimer_sf"/>
</dbReference>
<dbReference type="GO" id="GO:0051539">
    <property type="term" value="F:4 iron, 4 sulfur cluster binding"/>
    <property type="evidence" value="ECO:0007669"/>
    <property type="project" value="UniProtKB-KW"/>
</dbReference>
<dbReference type="Pfam" id="PF01568">
    <property type="entry name" value="Molydop_binding"/>
    <property type="match status" value="1"/>
</dbReference>
<evidence type="ECO:0000256" key="6">
    <source>
        <dbReference type="ARBA" id="ARBA00022505"/>
    </source>
</evidence>
<dbReference type="CDD" id="cd02754">
    <property type="entry name" value="MopB_Nitrate-R-NapA-like"/>
    <property type="match status" value="1"/>
</dbReference>
<dbReference type="EMBL" id="LAZR01000017">
    <property type="protein sequence ID" value="KKO06104.1"/>
    <property type="molecule type" value="Genomic_DNA"/>
</dbReference>
<dbReference type="InterPro" id="IPR041575">
    <property type="entry name" value="Rubredoxin_C"/>
</dbReference>
<dbReference type="Pfam" id="PF04879">
    <property type="entry name" value="Molybdop_Fe4S4"/>
    <property type="match status" value="1"/>
</dbReference>
<protein>
    <recommendedName>
        <fullName evidence="14">4Fe-4S Mo/W bis-MGD-type domain-containing protein</fullName>
    </recommendedName>
</protein>
<dbReference type="InterPro" id="IPR023753">
    <property type="entry name" value="FAD/NAD-binding_dom"/>
</dbReference>
<keyword evidence="12" id="KW-0411">Iron-sulfur</keyword>
<dbReference type="Pfam" id="PF18267">
    <property type="entry name" value="Rubredoxin_C"/>
    <property type="match status" value="1"/>
</dbReference>
<evidence type="ECO:0000256" key="13">
    <source>
        <dbReference type="ARBA" id="ARBA00023063"/>
    </source>
</evidence>
<evidence type="ECO:0000256" key="11">
    <source>
        <dbReference type="ARBA" id="ARBA00023004"/>
    </source>
</evidence>
<keyword evidence="13" id="KW-0534">Nitrate assimilation</keyword>
<dbReference type="InterPro" id="IPR009010">
    <property type="entry name" value="Asp_de-COase-like_dom_sf"/>
</dbReference>
<proteinExistence type="inferred from homology"/>
<dbReference type="Pfam" id="PF07992">
    <property type="entry name" value="Pyr_redox_2"/>
    <property type="match status" value="1"/>
</dbReference>
<dbReference type="PRINTS" id="PR00368">
    <property type="entry name" value="FADPNR"/>
</dbReference>
<dbReference type="SMART" id="SM00926">
    <property type="entry name" value="Molybdop_Fe4S4"/>
    <property type="match status" value="1"/>
</dbReference>
<keyword evidence="6" id="KW-0500">Molybdenum</keyword>
<keyword evidence="5" id="KW-0004">4Fe-4S</keyword>
<dbReference type="PROSITE" id="PS00551">
    <property type="entry name" value="MOLYBDOPTERIN_PROK_1"/>
    <property type="match status" value="1"/>
</dbReference>
<evidence type="ECO:0000256" key="7">
    <source>
        <dbReference type="ARBA" id="ARBA00022630"/>
    </source>
</evidence>
<evidence type="ECO:0000259" key="14">
    <source>
        <dbReference type="PROSITE" id="PS51669"/>
    </source>
</evidence>
<evidence type="ECO:0000256" key="5">
    <source>
        <dbReference type="ARBA" id="ARBA00022485"/>
    </source>
</evidence>
<dbReference type="GO" id="GO:0016020">
    <property type="term" value="C:membrane"/>
    <property type="evidence" value="ECO:0007669"/>
    <property type="project" value="TreeGrafter"/>
</dbReference>
<dbReference type="PRINTS" id="PR00411">
    <property type="entry name" value="PNDRDTASEI"/>
</dbReference>
<evidence type="ECO:0000256" key="10">
    <source>
        <dbReference type="ARBA" id="ARBA00023002"/>
    </source>
</evidence>
<dbReference type="AlphaFoldDB" id="A0A0F9YN70"/>
<keyword evidence="9" id="KW-0274">FAD</keyword>
<evidence type="ECO:0000256" key="4">
    <source>
        <dbReference type="ARBA" id="ARBA00008747"/>
    </source>
</evidence>
<dbReference type="InterPro" id="IPR006656">
    <property type="entry name" value="Mopterin_OxRdtase"/>
</dbReference>
<dbReference type="PANTHER" id="PTHR43105">
    <property type="entry name" value="RESPIRATORY NITRATE REDUCTASE"/>
    <property type="match status" value="1"/>
</dbReference>
<dbReference type="CDD" id="cd19942">
    <property type="entry name" value="Fer2_BFD-like"/>
    <property type="match status" value="1"/>
</dbReference>
<reference evidence="15" key="1">
    <citation type="journal article" date="2015" name="Nature">
        <title>Complex archaea that bridge the gap between prokaryotes and eukaryotes.</title>
        <authorList>
            <person name="Spang A."/>
            <person name="Saw J.H."/>
            <person name="Jorgensen S.L."/>
            <person name="Zaremba-Niedzwiedzka K."/>
            <person name="Martijn J."/>
            <person name="Lind A.E."/>
            <person name="van Eijk R."/>
            <person name="Schleper C."/>
            <person name="Guy L."/>
            <person name="Ettema T.J."/>
        </authorList>
    </citation>
    <scope>NUCLEOTIDE SEQUENCE</scope>
</reference>
<dbReference type="PROSITE" id="PS51669">
    <property type="entry name" value="4FE4S_MOW_BIS_MGD"/>
    <property type="match status" value="1"/>
</dbReference>
<evidence type="ECO:0000313" key="15">
    <source>
        <dbReference type="EMBL" id="KKO06104.1"/>
    </source>
</evidence>
<comment type="cofactor">
    <cofactor evidence="1">
        <name>Mo-bis(molybdopterin guanine dinucleotide)</name>
        <dbReference type="ChEBI" id="CHEBI:60539"/>
    </cofactor>
</comment>
<evidence type="ECO:0000256" key="1">
    <source>
        <dbReference type="ARBA" id="ARBA00001942"/>
    </source>
</evidence>
<dbReference type="GO" id="GO:0016491">
    <property type="term" value="F:oxidoreductase activity"/>
    <property type="evidence" value="ECO:0007669"/>
    <property type="project" value="UniProtKB-KW"/>
</dbReference>
<comment type="similarity">
    <text evidence="4">Belongs to the prokaryotic molybdopterin-containing oxidoreductase family. NasA/NapA/NarB subfamily.</text>
</comment>
<evidence type="ECO:0000256" key="3">
    <source>
        <dbReference type="ARBA" id="ARBA00001974"/>
    </source>
</evidence>
<gene>
    <name evidence="15" type="ORF">LCGC14_0071170</name>
</gene>
<feature type="domain" description="4Fe-4S Mo/W bis-MGD-type" evidence="14">
    <location>
        <begin position="30"/>
        <end position="86"/>
    </location>
</feature>
<dbReference type="InterPro" id="IPR041854">
    <property type="entry name" value="BFD-like_2Fe2S-bd_dom_sf"/>
</dbReference>
<dbReference type="InterPro" id="IPR027467">
    <property type="entry name" value="MopterinOxRdtase_cofactor_BS"/>
</dbReference>
<dbReference type="GO" id="GO:0043546">
    <property type="term" value="F:molybdopterin cofactor binding"/>
    <property type="evidence" value="ECO:0007669"/>
    <property type="project" value="InterPro"/>
</dbReference>
<evidence type="ECO:0000256" key="12">
    <source>
        <dbReference type="ARBA" id="ARBA00023014"/>
    </source>
</evidence>
<evidence type="ECO:0000256" key="2">
    <source>
        <dbReference type="ARBA" id="ARBA00001966"/>
    </source>
</evidence>
<comment type="caution">
    <text evidence="15">The sequence shown here is derived from an EMBL/GenBank/DDBJ whole genome shotgun (WGS) entry which is preliminary data.</text>
</comment>
<comment type="cofactor">
    <cofactor evidence="3">
        <name>FAD</name>
        <dbReference type="ChEBI" id="CHEBI:57692"/>
    </cofactor>
</comment>
<accession>A0A0F9YN70</accession>
<dbReference type="Gene3D" id="3.50.50.60">
    <property type="entry name" value="FAD/NAD(P)-binding domain"/>
    <property type="match status" value="2"/>
</dbReference>
<dbReference type="CDD" id="cd02791">
    <property type="entry name" value="MopB_CT_Nitrate-R-NapA-like"/>
    <property type="match status" value="1"/>
</dbReference>
<name>A0A0F9YN70_9ZZZZ</name>
<dbReference type="Gene3D" id="2.40.40.20">
    <property type="match status" value="1"/>
</dbReference>
<dbReference type="InterPro" id="IPR050123">
    <property type="entry name" value="Prok_molybdopt-oxidoreductase"/>
</dbReference>
<dbReference type="Pfam" id="PF00384">
    <property type="entry name" value="Molybdopterin"/>
    <property type="match status" value="1"/>
</dbReference>
<dbReference type="PANTHER" id="PTHR43105:SF9">
    <property type="entry name" value="NADPH-FE(3+) OXIDOREDUCTASE SUBUNIT ALPHA"/>
    <property type="match status" value="1"/>
</dbReference>
<dbReference type="InterPro" id="IPR006657">
    <property type="entry name" value="MoPterin_dinucl-bd_dom"/>
</dbReference>
<dbReference type="Pfam" id="PF04324">
    <property type="entry name" value="Fer2_BFD"/>
    <property type="match status" value="1"/>
</dbReference>
<dbReference type="InterPro" id="IPR041957">
    <property type="entry name" value="CT_Nitrate-R-NapA-like"/>
</dbReference>